<protein>
    <submittedName>
        <fullName evidence="1">RHS repeat-associated core domain-containing protein</fullName>
    </submittedName>
</protein>
<accession>A0A6B8M9V5</accession>
<evidence type="ECO:0000313" key="1">
    <source>
        <dbReference type="EMBL" id="QGM98379.1"/>
    </source>
</evidence>
<evidence type="ECO:0000313" key="2">
    <source>
        <dbReference type="Proteomes" id="UP000422569"/>
    </source>
</evidence>
<gene>
    <name evidence="1" type="ORF">F7D14_13425</name>
</gene>
<dbReference type="AlphaFoldDB" id="A0A6B8M9V5"/>
<reference evidence="1 2" key="1">
    <citation type="submission" date="2019-09" db="EMBL/GenBank/DDBJ databases">
        <title>Isolation and complete genome sequencing of Methylocystis species.</title>
        <authorList>
            <person name="Rumah B.L."/>
            <person name="Stead C.E."/>
            <person name="Stevens B.C."/>
            <person name="Minton N.P."/>
            <person name="Grosse-Honebrink A."/>
            <person name="Zhang Y."/>
        </authorList>
    </citation>
    <scope>NUCLEOTIDE SEQUENCE [LARGE SCALE GENOMIC DNA]</scope>
    <source>
        <strain evidence="1 2">BRCS2</strain>
    </source>
</reference>
<name>A0A6B8M9V5_9HYPH</name>
<dbReference type="InterPro" id="IPR050708">
    <property type="entry name" value="T6SS_VgrG/RHS"/>
</dbReference>
<dbReference type="KEGG" id="mpar:F7D14_13425"/>
<proteinExistence type="predicted"/>
<dbReference type="Gene3D" id="2.180.10.10">
    <property type="entry name" value="RHS repeat-associated core"/>
    <property type="match status" value="1"/>
</dbReference>
<sequence>MRFTGQWFQMESGLAYNWHRHYDATLGRYVQPDPIGYAGGRSLYGYVGQNPLAYVDPDGRTAIAIPAICIRFPALCIGAAGAAARAAGDLIQAGIDFCRSKTGNDSPKDGGCDKEWKEAYEICRELIANGENFNKRRFGPEPYNLRRCAMGYVSERCGGNPVTH</sequence>
<dbReference type="PANTHER" id="PTHR32305">
    <property type="match status" value="1"/>
</dbReference>
<dbReference type="Proteomes" id="UP000422569">
    <property type="component" value="Chromosome"/>
</dbReference>
<dbReference type="EMBL" id="CP044331">
    <property type="protein sequence ID" value="QGM98379.1"/>
    <property type="molecule type" value="Genomic_DNA"/>
</dbReference>
<keyword evidence="2" id="KW-1185">Reference proteome</keyword>
<organism evidence="1 2">
    <name type="scientific">Methylocystis parvus</name>
    <dbReference type="NCBI Taxonomy" id="134"/>
    <lineage>
        <taxon>Bacteria</taxon>
        <taxon>Pseudomonadati</taxon>
        <taxon>Pseudomonadota</taxon>
        <taxon>Alphaproteobacteria</taxon>
        <taxon>Hyphomicrobiales</taxon>
        <taxon>Methylocystaceae</taxon>
        <taxon>Methylocystis</taxon>
    </lineage>
</organism>
<dbReference type="PRINTS" id="PR00394">
    <property type="entry name" value="RHSPROTEIN"/>
</dbReference>
<dbReference type="NCBIfam" id="TIGR03696">
    <property type="entry name" value="Rhs_assc_core"/>
    <property type="match status" value="1"/>
</dbReference>
<dbReference type="InterPro" id="IPR022385">
    <property type="entry name" value="Rhs_assc_core"/>
</dbReference>
<dbReference type="PANTHER" id="PTHR32305:SF15">
    <property type="entry name" value="PROTEIN RHSA-RELATED"/>
    <property type="match status" value="1"/>
</dbReference>